<evidence type="ECO:0008006" key="15">
    <source>
        <dbReference type="Google" id="ProtNLM"/>
    </source>
</evidence>
<evidence type="ECO:0000313" key="13">
    <source>
        <dbReference type="EMBL" id="KPL85379.1"/>
    </source>
</evidence>
<evidence type="ECO:0000256" key="9">
    <source>
        <dbReference type="ARBA" id="ARBA00023136"/>
    </source>
</evidence>
<dbReference type="STRING" id="70996.SE18_17135"/>
<sequence length="750" mass="81704">MRGRLIGLRVVSLIIFIALLARLQQLQFGSSAATSRASIEQNITRHDYIAPQRGEIFASDGTTLLAASVPTSLLGIQAESLPRKRADRNAVYMRLSMLLPFSDTFTLSPTTKMQEDPALAAAVYGISPILPADTSFAPHQAITVTVPMGKALTALQLSKAYTDVITLQPGVEKALAKANLPSYLVVPVAKNIPNDVALAIRENALALPGVRVVDGFQRDYPLSAETKSLSHLLGYMIRINDKQLARYNPLNDADGPRQYLESDLIGVDGIENYYESTLRGKLGTNQISVDVWDRIVGEPKVLQPMEDGKNLILNIDMDLQRDSEQILQKWLDIADQRRMRLANTPGKDQVKYASYDRINKGVIMVMDVNTGAVLASVSLPAYDNNAFNRGEVEEITDLFTDEENTPLLHRAIAGKYPPGSTFKQFTAAAALDSDIINPDTRIQDPGFLLVRNEYNEALTNQYPNSNRRANGLINVSDALKVSSNVFFNTVAGGTDYVTNLKPNDPQIKGGLGIDRLYETVSGEFGFDKLTGIDLPGEDSGIIPNKEWKKQRRERWGVGDTYIAAIGQGDVQVTPLQLLRATVATANRGTVYQPQVVKAITDLNRTDTITLTPVIEHTINLAPEHWAVIREGMRRSVRDSDAYNRIANSNNKPAGAILADLDRLDLAGKTGTAEYAEGPYLRSHSWFVGFAPFDNPKVAILAMLEGTGDLGDGSGTLALPAVVDVLRAYNGEGFPDINGNMPAPAAGSTGQ</sequence>
<keyword evidence="8" id="KW-1133">Transmembrane helix</keyword>
<dbReference type="SUPFAM" id="SSF56601">
    <property type="entry name" value="beta-lactamase/transpeptidase-like"/>
    <property type="match status" value="1"/>
</dbReference>
<keyword evidence="5" id="KW-0812">Transmembrane</keyword>
<dbReference type="GO" id="GO:0008360">
    <property type="term" value="P:regulation of cell shape"/>
    <property type="evidence" value="ECO:0007669"/>
    <property type="project" value="UniProtKB-KW"/>
</dbReference>
<dbReference type="EMBL" id="LGKP01000025">
    <property type="protein sequence ID" value="KPL85379.1"/>
    <property type="molecule type" value="Genomic_DNA"/>
</dbReference>
<keyword evidence="10" id="KW-0961">Cell wall biogenesis/degradation</keyword>
<evidence type="ECO:0000259" key="11">
    <source>
        <dbReference type="Pfam" id="PF00905"/>
    </source>
</evidence>
<evidence type="ECO:0000256" key="7">
    <source>
        <dbReference type="ARBA" id="ARBA00022984"/>
    </source>
</evidence>
<dbReference type="InterPro" id="IPR001460">
    <property type="entry name" value="PCN-bd_Tpept"/>
</dbReference>
<dbReference type="InterPro" id="IPR012338">
    <property type="entry name" value="Beta-lactam/transpept-like"/>
</dbReference>
<organism evidence="13 14">
    <name type="scientific">Herpetosiphon geysericola</name>
    <dbReference type="NCBI Taxonomy" id="70996"/>
    <lineage>
        <taxon>Bacteria</taxon>
        <taxon>Bacillati</taxon>
        <taxon>Chloroflexota</taxon>
        <taxon>Chloroflexia</taxon>
        <taxon>Herpetosiphonales</taxon>
        <taxon>Herpetosiphonaceae</taxon>
        <taxon>Herpetosiphon</taxon>
    </lineage>
</organism>
<evidence type="ECO:0000256" key="6">
    <source>
        <dbReference type="ARBA" id="ARBA00022960"/>
    </source>
</evidence>
<dbReference type="Pfam" id="PF03717">
    <property type="entry name" value="PBP_dimer"/>
    <property type="match status" value="1"/>
</dbReference>
<comment type="caution">
    <text evidence="13">The sequence shown here is derived from an EMBL/GenBank/DDBJ whole genome shotgun (WGS) entry which is preliminary data.</text>
</comment>
<dbReference type="Gene3D" id="3.40.710.10">
    <property type="entry name" value="DD-peptidase/beta-lactamase superfamily"/>
    <property type="match status" value="1"/>
</dbReference>
<dbReference type="PANTHER" id="PTHR30627">
    <property type="entry name" value="PEPTIDOGLYCAN D,D-TRANSPEPTIDASE"/>
    <property type="match status" value="1"/>
</dbReference>
<dbReference type="GO" id="GO:0008658">
    <property type="term" value="F:penicillin binding"/>
    <property type="evidence" value="ECO:0007669"/>
    <property type="project" value="InterPro"/>
</dbReference>
<dbReference type="OrthoDB" id="9770103at2"/>
<dbReference type="SUPFAM" id="SSF56519">
    <property type="entry name" value="Penicillin binding protein dimerisation domain"/>
    <property type="match status" value="1"/>
</dbReference>
<keyword evidence="6" id="KW-0133">Cell shape</keyword>
<dbReference type="PANTHER" id="PTHR30627:SF2">
    <property type="entry name" value="PEPTIDOGLYCAN D,D-TRANSPEPTIDASE MRDA"/>
    <property type="match status" value="1"/>
</dbReference>
<dbReference type="InterPro" id="IPR036138">
    <property type="entry name" value="PBP_dimer_sf"/>
</dbReference>
<name>A0A0P6YQL6_9CHLR</name>
<dbReference type="GO" id="GO:0071972">
    <property type="term" value="F:peptidoglycan L,D-transpeptidase activity"/>
    <property type="evidence" value="ECO:0007669"/>
    <property type="project" value="TreeGrafter"/>
</dbReference>
<dbReference type="GO" id="GO:0005886">
    <property type="term" value="C:plasma membrane"/>
    <property type="evidence" value="ECO:0007669"/>
    <property type="project" value="UniProtKB-SubCell"/>
</dbReference>
<dbReference type="RefSeq" id="WP_054535679.1">
    <property type="nucleotide sequence ID" value="NZ_LGKP01000025.1"/>
</dbReference>
<feature type="domain" description="Penicillin-binding protein transpeptidase" evidence="11">
    <location>
        <begin position="361"/>
        <end position="715"/>
    </location>
</feature>
<reference evidence="13 14" key="1">
    <citation type="submission" date="2015-07" db="EMBL/GenBank/DDBJ databases">
        <title>Whole genome sequence of Herpetosiphon geysericola DSM 7119.</title>
        <authorList>
            <person name="Hemp J."/>
            <person name="Ward L.M."/>
            <person name="Pace L.A."/>
            <person name="Fischer W.W."/>
        </authorList>
    </citation>
    <scope>NUCLEOTIDE SEQUENCE [LARGE SCALE GENOMIC DNA]</scope>
    <source>
        <strain evidence="13 14">DSM 7119</strain>
    </source>
</reference>
<evidence type="ECO:0000313" key="14">
    <source>
        <dbReference type="Proteomes" id="UP000050277"/>
    </source>
</evidence>
<keyword evidence="7" id="KW-0573">Peptidoglycan synthesis</keyword>
<dbReference type="GO" id="GO:0009252">
    <property type="term" value="P:peptidoglycan biosynthetic process"/>
    <property type="evidence" value="ECO:0007669"/>
    <property type="project" value="UniProtKB-KW"/>
</dbReference>
<evidence type="ECO:0000256" key="5">
    <source>
        <dbReference type="ARBA" id="ARBA00022692"/>
    </source>
</evidence>
<dbReference type="AlphaFoldDB" id="A0A0P6YQL6"/>
<evidence type="ECO:0000256" key="3">
    <source>
        <dbReference type="ARBA" id="ARBA00007171"/>
    </source>
</evidence>
<evidence type="ECO:0000256" key="4">
    <source>
        <dbReference type="ARBA" id="ARBA00022475"/>
    </source>
</evidence>
<dbReference type="Gene3D" id="3.90.1310.10">
    <property type="entry name" value="Penicillin-binding protein 2a (Domain 2)"/>
    <property type="match status" value="1"/>
</dbReference>
<keyword evidence="9" id="KW-0472">Membrane</keyword>
<evidence type="ECO:0000256" key="2">
    <source>
        <dbReference type="ARBA" id="ARBA00004236"/>
    </source>
</evidence>
<accession>A0A0P6YQL6</accession>
<evidence type="ECO:0000256" key="8">
    <source>
        <dbReference type="ARBA" id="ARBA00022989"/>
    </source>
</evidence>
<protein>
    <recommendedName>
        <fullName evidence="15">Peptidoglycan glycosyltransferase</fullName>
    </recommendedName>
</protein>
<proteinExistence type="inferred from homology"/>
<dbReference type="Pfam" id="PF00905">
    <property type="entry name" value="Transpeptidase"/>
    <property type="match status" value="1"/>
</dbReference>
<dbReference type="GO" id="GO:0071555">
    <property type="term" value="P:cell wall organization"/>
    <property type="evidence" value="ECO:0007669"/>
    <property type="project" value="UniProtKB-KW"/>
</dbReference>
<comment type="similarity">
    <text evidence="3">Belongs to the transpeptidase family.</text>
</comment>
<dbReference type="InterPro" id="IPR005311">
    <property type="entry name" value="PBP_dimer"/>
</dbReference>
<dbReference type="Proteomes" id="UP000050277">
    <property type="component" value="Unassembled WGS sequence"/>
</dbReference>
<evidence type="ECO:0000256" key="1">
    <source>
        <dbReference type="ARBA" id="ARBA00004167"/>
    </source>
</evidence>
<feature type="domain" description="Penicillin-binding protein dimerisation" evidence="12">
    <location>
        <begin position="49"/>
        <end position="298"/>
    </location>
</feature>
<keyword evidence="4" id="KW-1003">Cell membrane</keyword>
<comment type="subcellular location">
    <subcellularLocation>
        <location evidence="2">Cell membrane</location>
    </subcellularLocation>
    <subcellularLocation>
        <location evidence="1">Membrane</location>
        <topology evidence="1">Single-pass membrane protein</topology>
    </subcellularLocation>
</comment>
<evidence type="ECO:0000259" key="12">
    <source>
        <dbReference type="Pfam" id="PF03717"/>
    </source>
</evidence>
<keyword evidence="14" id="KW-1185">Reference proteome</keyword>
<evidence type="ECO:0000256" key="10">
    <source>
        <dbReference type="ARBA" id="ARBA00023316"/>
    </source>
</evidence>
<gene>
    <name evidence="13" type="ORF">SE18_17135</name>
</gene>
<dbReference type="InterPro" id="IPR050515">
    <property type="entry name" value="Beta-lactam/transpept"/>
</dbReference>